<feature type="region of interest" description="Disordered" evidence="12">
    <location>
        <begin position="1"/>
        <end position="23"/>
    </location>
</feature>
<comment type="similarity">
    <text evidence="2 11">Belongs to the bacterial histone-like protein family.</text>
</comment>
<gene>
    <name evidence="13" type="ORF">Q664_06330</name>
</gene>
<comment type="subcellular location">
    <subcellularLocation>
        <location evidence="1">Virion</location>
    </subcellularLocation>
</comment>
<dbReference type="Proteomes" id="UP000028547">
    <property type="component" value="Unassembled WGS sequence"/>
</dbReference>
<dbReference type="GO" id="GO:0030527">
    <property type="term" value="F:structural constituent of chromatin"/>
    <property type="evidence" value="ECO:0007669"/>
    <property type="project" value="InterPro"/>
</dbReference>
<evidence type="ECO:0000256" key="3">
    <source>
        <dbReference type="ARBA" id="ARBA00011738"/>
    </source>
</evidence>
<evidence type="ECO:0000256" key="1">
    <source>
        <dbReference type="ARBA" id="ARBA00004328"/>
    </source>
</evidence>
<evidence type="ECO:0000256" key="4">
    <source>
        <dbReference type="ARBA" id="ARBA00016145"/>
    </source>
</evidence>
<evidence type="ECO:0000256" key="10">
    <source>
        <dbReference type="ARBA" id="ARBA00046140"/>
    </source>
</evidence>
<dbReference type="GO" id="GO:0003677">
    <property type="term" value="F:DNA binding"/>
    <property type="evidence" value="ECO:0007669"/>
    <property type="project" value="UniProtKB-KW"/>
</dbReference>
<dbReference type="AlphaFoldDB" id="A0A084SZJ7"/>
<dbReference type="InterPro" id="IPR000119">
    <property type="entry name" value="Hist_DNA-bd"/>
</dbReference>
<proteinExistence type="inferred from homology"/>
<evidence type="ECO:0000256" key="2">
    <source>
        <dbReference type="ARBA" id="ARBA00010529"/>
    </source>
</evidence>
<dbReference type="SMART" id="SM00411">
    <property type="entry name" value="BHL"/>
    <property type="match status" value="1"/>
</dbReference>
<dbReference type="RefSeq" id="WP_043390878.1">
    <property type="nucleotide sequence ID" value="NZ_JPMI01000035.1"/>
</dbReference>
<evidence type="ECO:0000256" key="11">
    <source>
        <dbReference type="RuleBase" id="RU003939"/>
    </source>
</evidence>
<evidence type="ECO:0000256" key="7">
    <source>
        <dbReference type="ARBA" id="ARBA00023125"/>
    </source>
</evidence>
<dbReference type="EMBL" id="JPMI01000035">
    <property type="protein sequence ID" value="KFA93882.1"/>
    <property type="molecule type" value="Genomic_DNA"/>
</dbReference>
<comment type="caution">
    <text evidence="13">The sequence shown here is derived from an EMBL/GenBank/DDBJ whole genome shotgun (WGS) entry which is preliminary data.</text>
</comment>
<evidence type="ECO:0000256" key="8">
    <source>
        <dbReference type="ARBA" id="ARBA00033120"/>
    </source>
</evidence>
<name>A0A084SZJ7_9BACT</name>
<comment type="function">
    <text evidence="10">DNA-binding protein that plays a critical role in nucleoid compaction, genome replication and DNA replication and transcription. Binds to both ssDNA and dsDNA with a binding site covering about 15 nucleotides. Displays DNA-supercoiling activity only when associated with the viral DNA topoisomerase 2.</text>
</comment>
<keyword evidence="5" id="KW-0235">DNA replication</keyword>
<dbReference type="PANTHER" id="PTHR33175:SF13">
    <property type="entry name" value="HISTONE-LIKE PROTEIN"/>
    <property type="match status" value="1"/>
</dbReference>
<accession>A0A084SZJ7</accession>
<evidence type="ECO:0000256" key="6">
    <source>
        <dbReference type="ARBA" id="ARBA00022921"/>
    </source>
</evidence>
<organism evidence="13 14">
    <name type="scientific">Archangium violaceum Cb vi76</name>
    <dbReference type="NCBI Taxonomy" id="1406225"/>
    <lineage>
        <taxon>Bacteria</taxon>
        <taxon>Pseudomonadati</taxon>
        <taxon>Myxococcota</taxon>
        <taxon>Myxococcia</taxon>
        <taxon>Myxococcales</taxon>
        <taxon>Cystobacterineae</taxon>
        <taxon>Archangiaceae</taxon>
        <taxon>Archangium</taxon>
    </lineage>
</organism>
<evidence type="ECO:0000256" key="9">
    <source>
        <dbReference type="ARBA" id="ARBA00033227"/>
    </source>
</evidence>
<dbReference type="InterPro" id="IPR010992">
    <property type="entry name" value="IHF-like_DNA-bd_dom_sf"/>
</dbReference>
<sequence>MAAKTKTATAKKAGSSDRGPTKSELLVSIAEQTGLSKKQVSSVFDALSGAIQKSMGSRGPGKFVVPGLMKMKVVKKPATKARKGINPFTGQETVFKAKPARKVVKIQALKALKDML</sequence>
<dbReference type="CDD" id="cd13834">
    <property type="entry name" value="HU_like"/>
    <property type="match status" value="1"/>
</dbReference>
<dbReference type="PANTHER" id="PTHR33175">
    <property type="entry name" value="DNA-BINDING PROTEIN HU"/>
    <property type="match status" value="1"/>
</dbReference>
<dbReference type="Pfam" id="PF00216">
    <property type="entry name" value="Bac_DNA_binding"/>
    <property type="match status" value="1"/>
</dbReference>
<keyword evidence="6" id="KW-0426">Late protein</keyword>
<evidence type="ECO:0000256" key="12">
    <source>
        <dbReference type="SAM" id="MobiDB-lite"/>
    </source>
</evidence>
<dbReference type="SUPFAM" id="SSF47729">
    <property type="entry name" value="IHF-like DNA-binding proteins"/>
    <property type="match status" value="1"/>
</dbReference>
<dbReference type="GO" id="GO:0005829">
    <property type="term" value="C:cytosol"/>
    <property type="evidence" value="ECO:0007669"/>
    <property type="project" value="TreeGrafter"/>
</dbReference>
<evidence type="ECO:0000313" key="13">
    <source>
        <dbReference type="EMBL" id="KFA93882.1"/>
    </source>
</evidence>
<feature type="compositionally biased region" description="Low complexity" evidence="12">
    <location>
        <begin position="1"/>
        <end position="13"/>
    </location>
</feature>
<keyword evidence="7 13" id="KW-0238">DNA-binding</keyword>
<protein>
    <recommendedName>
        <fullName evidence="4">Viral histone-like protein</fullName>
    </recommendedName>
    <alternativeName>
        <fullName evidence="9">DNA-binding protein pA104R</fullName>
    </alternativeName>
    <alternativeName>
        <fullName evidence="8">pA104R</fullName>
    </alternativeName>
</protein>
<reference evidence="13 14" key="1">
    <citation type="submission" date="2014-07" db="EMBL/GenBank/DDBJ databases">
        <title>Draft Genome Sequence of Gephyronic Acid Producer, Cystobacter violaceus Strain Cb vi76.</title>
        <authorList>
            <person name="Stevens D.C."/>
            <person name="Young J."/>
            <person name="Carmichael R."/>
            <person name="Tan J."/>
            <person name="Taylor R.E."/>
        </authorList>
    </citation>
    <scope>NUCLEOTIDE SEQUENCE [LARGE SCALE GENOMIC DNA]</scope>
    <source>
        <strain evidence="13 14">Cb vi76</strain>
    </source>
</reference>
<evidence type="ECO:0000313" key="14">
    <source>
        <dbReference type="Proteomes" id="UP000028547"/>
    </source>
</evidence>
<comment type="subunit">
    <text evidence="3">Homodimer.</text>
</comment>
<dbReference type="GO" id="GO:0006260">
    <property type="term" value="P:DNA replication"/>
    <property type="evidence" value="ECO:0007669"/>
    <property type="project" value="UniProtKB-KW"/>
</dbReference>
<dbReference type="Gene3D" id="4.10.520.10">
    <property type="entry name" value="IHF-like DNA-binding proteins"/>
    <property type="match status" value="1"/>
</dbReference>
<evidence type="ECO:0000256" key="5">
    <source>
        <dbReference type="ARBA" id="ARBA00022705"/>
    </source>
</evidence>